<reference evidence="3 4" key="1">
    <citation type="submission" date="2016-10" db="EMBL/GenBank/DDBJ databases">
        <authorList>
            <person name="de Groot N.N."/>
        </authorList>
    </citation>
    <scope>NUCLEOTIDE SEQUENCE [LARGE SCALE GENOMIC DNA]</scope>
    <source>
        <strain evidence="3 4">DSM 22900</strain>
    </source>
</reference>
<dbReference type="InterPro" id="IPR004380">
    <property type="entry name" value="Asp_race"/>
</dbReference>
<protein>
    <submittedName>
        <fullName evidence="3">Aspartate racemase</fullName>
    </submittedName>
</protein>
<dbReference type="STRING" id="623281.SAMN05421747_101406"/>
<evidence type="ECO:0000313" key="4">
    <source>
        <dbReference type="Proteomes" id="UP000199577"/>
    </source>
</evidence>
<dbReference type="RefSeq" id="WP_090970501.1">
    <property type="nucleotide sequence ID" value="NZ_FOLL01000001.1"/>
</dbReference>
<evidence type="ECO:0000256" key="1">
    <source>
        <dbReference type="ARBA" id="ARBA00007847"/>
    </source>
</evidence>
<dbReference type="AlphaFoldDB" id="A0A1I1E880"/>
<dbReference type="SUPFAM" id="SSF53681">
    <property type="entry name" value="Aspartate/glutamate racemase"/>
    <property type="match status" value="2"/>
</dbReference>
<dbReference type="OrthoDB" id="9803739at2"/>
<name>A0A1I1E880_9SPHI</name>
<dbReference type="EMBL" id="FOLL01000001">
    <property type="protein sequence ID" value="SFB83335.1"/>
    <property type="molecule type" value="Genomic_DNA"/>
</dbReference>
<gene>
    <name evidence="3" type="ORF">SAMN05421747_101406</name>
</gene>
<evidence type="ECO:0000256" key="2">
    <source>
        <dbReference type="ARBA" id="ARBA00023235"/>
    </source>
</evidence>
<keyword evidence="2" id="KW-0413">Isomerase</keyword>
<dbReference type="Proteomes" id="UP000199577">
    <property type="component" value="Unassembled WGS sequence"/>
</dbReference>
<dbReference type="PANTHER" id="PTHR21198:SF7">
    <property type="entry name" value="ASPARTATE-GLUTAMATE RACEMASE FAMILY"/>
    <property type="match status" value="1"/>
</dbReference>
<dbReference type="InterPro" id="IPR015942">
    <property type="entry name" value="Asp/Glu/hydantoin_racemase"/>
</dbReference>
<dbReference type="Pfam" id="PF01177">
    <property type="entry name" value="Asp_Glu_race"/>
    <property type="match status" value="1"/>
</dbReference>
<dbReference type="GO" id="GO:0047661">
    <property type="term" value="F:amino-acid racemase activity"/>
    <property type="evidence" value="ECO:0007669"/>
    <property type="project" value="InterPro"/>
</dbReference>
<sequence length="249" mass="26836">MIGIVGGAGPLAGVDLLKKIIEETNARTDQDHLPVTLLSVPEDTPDRTAYLLGREKNNPAYPISQLFLRLEAMGAVVAAIPCNTAHAAPIFGTIKQELGKANSKLRLLSLIEETVTAIKNGIAAGGKVGVLSTTGTYKAGVYREALQDKQLEVIELNEVWRERVHNAIYNTAYGIKAFSSPVNKLAVNELTKAMNELIRKGADAVILGCTEIPLAITNPYYKGIPLIDPSRILARSLIRALDPSKLKTT</sequence>
<organism evidence="3 4">
    <name type="scientific">Parapedobacter composti</name>
    <dbReference type="NCBI Taxonomy" id="623281"/>
    <lineage>
        <taxon>Bacteria</taxon>
        <taxon>Pseudomonadati</taxon>
        <taxon>Bacteroidota</taxon>
        <taxon>Sphingobacteriia</taxon>
        <taxon>Sphingobacteriales</taxon>
        <taxon>Sphingobacteriaceae</taxon>
        <taxon>Parapedobacter</taxon>
    </lineage>
</organism>
<proteinExistence type="inferred from homology"/>
<evidence type="ECO:0000313" key="3">
    <source>
        <dbReference type="EMBL" id="SFB83335.1"/>
    </source>
</evidence>
<dbReference type="Gene3D" id="3.40.50.1860">
    <property type="match status" value="2"/>
</dbReference>
<dbReference type="NCBIfam" id="TIGR00035">
    <property type="entry name" value="asp_race"/>
    <property type="match status" value="1"/>
</dbReference>
<dbReference type="PANTHER" id="PTHR21198">
    <property type="entry name" value="GLUTAMATE RACEMASE"/>
    <property type="match status" value="1"/>
</dbReference>
<accession>A0A1I1E880</accession>
<comment type="similarity">
    <text evidence="1">Belongs to the aspartate/glutamate racemases family.</text>
</comment>
<dbReference type="InterPro" id="IPR001920">
    <property type="entry name" value="Asp/Glu_race"/>
</dbReference>
<keyword evidence="4" id="KW-1185">Reference proteome</keyword>